<reference evidence="1 2" key="2">
    <citation type="journal article" date="2019" name="G3 (Bethesda)">
        <title>Hybrid Assembly of the Genome of the Entomopathogenic Nematode Steinernema carpocapsae Identifies the X-Chromosome.</title>
        <authorList>
            <person name="Serra L."/>
            <person name="Macchietto M."/>
            <person name="Macias-Munoz A."/>
            <person name="McGill C.J."/>
            <person name="Rodriguez I.M."/>
            <person name="Rodriguez B."/>
            <person name="Murad R."/>
            <person name="Mortazavi A."/>
        </authorList>
    </citation>
    <scope>NUCLEOTIDE SEQUENCE [LARGE SCALE GENOMIC DNA]</scope>
    <source>
        <strain evidence="1 2">ALL</strain>
    </source>
</reference>
<keyword evidence="2" id="KW-1185">Reference proteome</keyword>
<protein>
    <submittedName>
        <fullName evidence="1">Uncharacterized protein</fullName>
    </submittedName>
</protein>
<evidence type="ECO:0000313" key="1">
    <source>
        <dbReference type="EMBL" id="TKR68468.1"/>
    </source>
</evidence>
<proteinExistence type="predicted"/>
<name>A0A4U5MGT1_STECR</name>
<dbReference type="Proteomes" id="UP000298663">
    <property type="component" value="Unassembled WGS sequence"/>
</dbReference>
<gene>
    <name evidence="1" type="ORF">L596_024449</name>
</gene>
<dbReference type="EMBL" id="AZBU02000008">
    <property type="protein sequence ID" value="TKR68468.1"/>
    <property type="molecule type" value="Genomic_DNA"/>
</dbReference>
<evidence type="ECO:0000313" key="2">
    <source>
        <dbReference type="Proteomes" id="UP000298663"/>
    </source>
</evidence>
<comment type="caution">
    <text evidence="1">The sequence shown here is derived from an EMBL/GenBank/DDBJ whole genome shotgun (WGS) entry which is preliminary data.</text>
</comment>
<accession>A0A4U5MGT1</accession>
<dbReference type="AlphaFoldDB" id="A0A4U5MGT1"/>
<reference evidence="1 2" key="1">
    <citation type="journal article" date="2015" name="Genome Biol.">
        <title>Comparative genomics of Steinernema reveals deeply conserved gene regulatory networks.</title>
        <authorList>
            <person name="Dillman A.R."/>
            <person name="Macchietto M."/>
            <person name="Porter C.F."/>
            <person name="Rogers A."/>
            <person name="Williams B."/>
            <person name="Antoshechkin I."/>
            <person name="Lee M.M."/>
            <person name="Goodwin Z."/>
            <person name="Lu X."/>
            <person name="Lewis E.E."/>
            <person name="Goodrich-Blair H."/>
            <person name="Stock S.P."/>
            <person name="Adams B.J."/>
            <person name="Sternberg P.W."/>
            <person name="Mortazavi A."/>
        </authorList>
    </citation>
    <scope>NUCLEOTIDE SEQUENCE [LARGE SCALE GENOMIC DNA]</scope>
    <source>
        <strain evidence="1 2">ALL</strain>
    </source>
</reference>
<organism evidence="1 2">
    <name type="scientific">Steinernema carpocapsae</name>
    <name type="common">Entomopathogenic nematode</name>
    <dbReference type="NCBI Taxonomy" id="34508"/>
    <lineage>
        <taxon>Eukaryota</taxon>
        <taxon>Metazoa</taxon>
        <taxon>Ecdysozoa</taxon>
        <taxon>Nematoda</taxon>
        <taxon>Chromadorea</taxon>
        <taxon>Rhabditida</taxon>
        <taxon>Tylenchina</taxon>
        <taxon>Panagrolaimomorpha</taxon>
        <taxon>Strongyloidoidea</taxon>
        <taxon>Steinernematidae</taxon>
        <taxon>Steinernema</taxon>
    </lineage>
</organism>
<sequence length="82" mass="9507">MLRNLLQKKNTSTNVAFRLKIRQFDLIAGERGIFTSPAINFVGVNNKYRCSEKPFASLRIDPLVQIIRFAITFKHSNTVYKF</sequence>